<dbReference type="GO" id="GO:0022857">
    <property type="term" value="F:transmembrane transporter activity"/>
    <property type="evidence" value="ECO:0007669"/>
    <property type="project" value="TreeGrafter"/>
</dbReference>
<feature type="transmembrane region" description="Helical" evidence="6">
    <location>
        <begin position="462"/>
        <end position="486"/>
    </location>
</feature>
<protein>
    <recommendedName>
        <fullName evidence="9">MFS transporter</fullName>
    </recommendedName>
</protein>
<evidence type="ECO:0000256" key="6">
    <source>
        <dbReference type="SAM" id="Phobius"/>
    </source>
</evidence>
<feature type="transmembrane region" description="Helical" evidence="6">
    <location>
        <begin position="366"/>
        <end position="384"/>
    </location>
</feature>
<evidence type="ECO:0000313" key="7">
    <source>
        <dbReference type="EMBL" id="OWT42649.1"/>
    </source>
</evidence>
<feature type="transmembrane region" description="Helical" evidence="6">
    <location>
        <begin position="336"/>
        <end position="354"/>
    </location>
</feature>
<organism evidence="7 8">
    <name type="scientific">Pochonia chlamydosporia 170</name>
    <dbReference type="NCBI Taxonomy" id="1380566"/>
    <lineage>
        <taxon>Eukaryota</taxon>
        <taxon>Fungi</taxon>
        <taxon>Dikarya</taxon>
        <taxon>Ascomycota</taxon>
        <taxon>Pezizomycotina</taxon>
        <taxon>Sordariomycetes</taxon>
        <taxon>Hypocreomycetidae</taxon>
        <taxon>Hypocreales</taxon>
        <taxon>Clavicipitaceae</taxon>
        <taxon>Pochonia</taxon>
    </lineage>
</organism>
<comment type="subcellular location">
    <subcellularLocation>
        <location evidence="1">Membrane</location>
        <topology evidence="1">Multi-pass membrane protein</topology>
    </subcellularLocation>
</comment>
<gene>
    <name evidence="7" type="ORF">VFPPC_18209</name>
</gene>
<dbReference type="AlphaFoldDB" id="A0A219APW4"/>
<dbReference type="PANTHER" id="PTHR23507">
    <property type="entry name" value="ZGC:174356"/>
    <property type="match status" value="1"/>
</dbReference>
<feature type="compositionally biased region" description="Basic and acidic residues" evidence="5">
    <location>
        <begin position="8"/>
        <end position="17"/>
    </location>
</feature>
<keyword evidence="3 6" id="KW-1133">Transmembrane helix</keyword>
<accession>A0A219APW4</accession>
<dbReference type="EMBL" id="LSBJ02000008">
    <property type="protein sequence ID" value="OWT42649.1"/>
    <property type="molecule type" value="Genomic_DNA"/>
</dbReference>
<dbReference type="SUPFAM" id="SSF103473">
    <property type="entry name" value="MFS general substrate transporter"/>
    <property type="match status" value="1"/>
</dbReference>
<evidence type="ECO:0000256" key="1">
    <source>
        <dbReference type="ARBA" id="ARBA00004141"/>
    </source>
</evidence>
<evidence type="ECO:0000256" key="5">
    <source>
        <dbReference type="SAM" id="MobiDB-lite"/>
    </source>
</evidence>
<keyword evidence="4 6" id="KW-0472">Membrane</keyword>
<keyword evidence="8" id="KW-1185">Reference proteome</keyword>
<feature type="transmembrane region" description="Helical" evidence="6">
    <location>
        <begin position="288"/>
        <end position="306"/>
    </location>
</feature>
<dbReference type="GeneID" id="28853555"/>
<evidence type="ECO:0000313" key="8">
    <source>
        <dbReference type="Proteomes" id="UP000078397"/>
    </source>
</evidence>
<dbReference type="RefSeq" id="XP_022285135.1">
    <property type="nucleotide sequence ID" value="XM_022429858.1"/>
</dbReference>
<reference evidence="7 8" key="1">
    <citation type="journal article" date="2016" name="PLoS Pathog.">
        <title>Biosynthesis of antibiotic leucinostatins in bio-control fungus Purpureocillium lilacinum and their inhibition on phytophthora revealed by genome mining.</title>
        <authorList>
            <person name="Wang G."/>
            <person name="Liu Z."/>
            <person name="Lin R."/>
            <person name="Li E."/>
            <person name="Mao Z."/>
            <person name="Ling J."/>
            <person name="Yang Y."/>
            <person name="Yin W.B."/>
            <person name="Xie B."/>
        </authorList>
    </citation>
    <scope>NUCLEOTIDE SEQUENCE [LARGE SCALE GENOMIC DNA]</scope>
    <source>
        <strain evidence="7">170</strain>
    </source>
</reference>
<feature type="transmembrane region" description="Helical" evidence="6">
    <location>
        <begin position="153"/>
        <end position="179"/>
    </location>
</feature>
<dbReference type="InterPro" id="IPR036259">
    <property type="entry name" value="MFS_trans_sf"/>
</dbReference>
<feature type="transmembrane region" description="Helical" evidence="6">
    <location>
        <begin position="122"/>
        <end position="141"/>
    </location>
</feature>
<feature type="transmembrane region" description="Helical" evidence="6">
    <location>
        <begin position="191"/>
        <end position="212"/>
    </location>
</feature>
<feature type="transmembrane region" description="Helical" evidence="6">
    <location>
        <begin position="39"/>
        <end position="61"/>
    </location>
</feature>
<sequence length="487" mass="53648">MEGGSARNEAEKEDHLLQTRSSDNLPPANYGKQPQLCMLSLLFTERVTSFLTVMLILMISVPRSMGDIAKRQLLYERIQMEDHPSFEIFCTYQNRIDVVQRSIEVLLAIPFGMLADKKGVRLIACLSLTGLILGDVYMYTVPYFGKVFPLSSVYGATILSAIGGGTIVYNGLVMAIMAIATPGTSRAPFFFWARAIFSLSSFITSFVNVLTITSGSNEYTFTFPADQARSVVLISVCVQALGFVILFFMPLYTMGIENSMPETATAATIVPTRQAFRSDLASSLPQRCVLAGLAGLAIYGMGQIVFSRATVALFKAAMEQRSEIERVRTMERVNDIISLVLFIAVLPAVYLFLLREKRDAAAANIALVRGSTALLAVGALSLGISSMKWALNSSLSTEPSSVRYYYWIYNLLHIVASYDAPLRSVLTFIVPVSRFSVLFTSIEATRFLAASGGWEMFKYFSVLGHTGLLFLPLFIVGAFHAFAWLLQ</sequence>
<feature type="region of interest" description="Disordered" evidence="5">
    <location>
        <begin position="1"/>
        <end position="27"/>
    </location>
</feature>
<dbReference type="Proteomes" id="UP000078397">
    <property type="component" value="Unassembled WGS sequence"/>
</dbReference>
<keyword evidence="2 6" id="KW-0812">Transmembrane</keyword>
<dbReference type="OrthoDB" id="194139at2759"/>
<dbReference type="GO" id="GO:0016020">
    <property type="term" value="C:membrane"/>
    <property type="evidence" value="ECO:0007669"/>
    <property type="project" value="UniProtKB-SubCell"/>
</dbReference>
<evidence type="ECO:0008006" key="9">
    <source>
        <dbReference type="Google" id="ProtNLM"/>
    </source>
</evidence>
<dbReference type="KEGG" id="pchm:VFPPC_18209"/>
<evidence type="ECO:0000256" key="2">
    <source>
        <dbReference type="ARBA" id="ARBA00022692"/>
    </source>
</evidence>
<feature type="transmembrane region" description="Helical" evidence="6">
    <location>
        <begin position="232"/>
        <end position="252"/>
    </location>
</feature>
<dbReference type="PANTHER" id="PTHR23507:SF1">
    <property type="entry name" value="FI18259P1-RELATED"/>
    <property type="match status" value="1"/>
</dbReference>
<name>A0A219APW4_METCM</name>
<evidence type="ECO:0000256" key="3">
    <source>
        <dbReference type="ARBA" id="ARBA00022989"/>
    </source>
</evidence>
<comment type="caution">
    <text evidence="7">The sequence shown here is derived from an EMBL/GenBank/DDBJ whole genome shotgun (WGS) entry which is preliminary data.</text>
</comment>
<evidence type="ECO:0000256" key="4">
    <source>
        <dbReference type="ARBA" id="ARBA00023136"/>
    </source>
</evidence>
<proteinExistence type="predicted"/>